<accession>A0A382ADG6</accession>
<protein>
    <submittedName>
        <fullName evidence="1">Uncharacterized protein</fullName>
    </submittedName>
</protein>
<proteinExistence type="predicted"/>
<evidence type="ECO:0000313" key="1">
    <source>
        <dbReference type="EMBL" id="SVA99301.1"/>
    </source>
</evidence>
<gene>
    <name evidence="1" type="ORF">METZ01_LOCUS152155</name>
</gene>
<sequence>MAIEATLEYFNHRYPWPEETMSFSLKDDADPILVRRFSIS</sequence>
<name>A0A382ADG6_9ZZZZ</name>
<reference evidence="1" key="1">
    <citation type="submission" date="2018-05" db="EMBL/GenBank/DDBJ databases">
        <authorList>
            <person name="Lanie J.A."/>
            <person name="Ng W.-L."/>
            <person name="Kazmierczak K.M."/>
            <person name="Andrzejewski T.M."/>
            <person name="Davidsen T.M."/>
            <person name="Wayne K.J."/>
            <person name="Tettelin H."/>
            <person name="Glass J.I."/>
            <person name="Rusch D."/>
            <person name="Podicherti R."/>
            <person name="Tsui H.-C.T."/>
            <person name="Winkler M.E."/>
        </authorList>
    </citation>
    <scope>NUCLEOTIDE SEQUENCE</scope>
</reference>
<dbReference type="AlphaFoldDB" id="A0A382ADG6"/>
<organism evidence="1">
    <name type="scientific">marine metagenome</name>
    <dbReference type="NCBI Taxonomy" id="408172"/>
    <lineage>
        <taxon>unclassified sequences</taxon>
        <taxon>metagenomes</taxon>
        <taxon>ecological metagenomes</taxon>
    </lineage>
</organism>
<dbReference type="EMBL" id="UINC01024843">
    <property type="protein sequence ID" value="SVA99301.1"/>
    <property type="molecule type" value="Genomic_DNA"/>
</dbReference>